<dbReference type="Proteomes" id="UP000760860">
    <property type="component" value="Unassembled WGS sequence"/>
</dbReference>
<evidence type="ECO:0000313" key="7">
    <source>
        <dbReference type="Proteomes" id="UP000251314"/>
    </source>
</evidence>
<keyword evidence="7" id="KW-1185">Reference proteome</keyword>
<dbReference type="VEuPathDB" id="FungiDB:PC110_g22122"/>
<accession>A0A329R9W0</accession>
<dbReference type="VEuPathDB" id="FungiDB:PC110_g22123"/>
<dbReference type="EMBL" id="MJFZ01002017">
    <property type="protein sequence ID" value="RAW21143.1"/>
    <property type="molecule type" value="Genomic_DNA"/>
</dbReference>
<dbReference type="AlphaFoldDB" id="A0A329R9W0"/>
<gene>
    <name evidence="5" type="ORF">PC110_g22122</name>
    <name evidence="6" type="ORF">PC110_g22123</name>
    <name evidence="4" type="ORF">PC110_g22412</name>
    <name evidence="1" type="ORF">PC115_g20276</name>
    <name evidence="2" type="ORF">PC117_g23739</name>
    <name evidence="3" type="ORF">PC129_g24098</name>
</gene>
<comment type="caution">
    <text evidence="5">The sequence shown here is derived from an EMBL/GenBank/DDBJ whole genome shotgun (WGS) entry which is preliminary data.</text>
</comment>
<evidence type="ECO:0000313" key="1">
    <source>
        <dbReference type="EMBL" id="KAG2887616.1"/>
    </source>
</evidence>
<dbReference type="EMBL" id="RCMV01003257">
    <property type="protein sequence ID" value="KAG3199492.1"/>
    <property type="molecule type" value="Genomic_DNA"/>
</dbReference>
<evidence type="ECO:0000313" key="5">
    <source>
        <dbReference type="EMBL" id="RAW21435.1"/>
    </source>
</evidence>
<evidence type="ECO:0000313" key="6">
    <source>
        <dbReference type="EMBL" id="RAW21436.1"/>
    </source>
</evidence>
<dbReference type="Proteomes" id="UP000251314">
    <property type="component" value="Unassembled WGS sequence"/>
</dbReference>
<dbReference type="Proteomes" id="UP000736787">
    <property type="component" value="Unassembled WGS sequence"/>
</dbReference>
<reference evidence="1" key="2">
    <citation type="submission" date="2018-10" db="EMBL/GenBank/DDBJ databases">
        <title>Effector identification in a new, highly contiguous assembly of the strawberry crown rot pathogen Phytophthora cactorum.</title>
        <authorList>
            <person name="Armitage A.D."/>
            <person name="Nellist C.F."/>
            <person name="Bates H."/>
            <person name="Vickerstaff R.J."/>
            <person name="Harrison R.J."/>
        </authorList>
    </citation>
    <scope>NUCLEOTIDE SEQUENCE</scope>
    <source>
        <strain evidence="1">4032</strain>
        <strain evidence="2">4040</strain>
        <strain evidence="3">P421</strain>
    </source>
</reference>
<dbReference type="EMBL" id="MJFZ01001770">
    <property type="protein sequence ID" value="RAW21435.1"/>
    <property type="molecule type" value="Genomic_DNA"/>
</dbReference>
<dbReference type="EMBL" id="MJFZ01001770">
    <property type="protein sequence ID" value="RAW21436.1"/>
    <property type="molecule type" value="Genomic_DNA"/>
</dbReference>
<protein>
    <submittedName>
        <fullName evidence="5">Uncharacterized protein</fullName>
    </submittedName>
</protein>
<organism evidence="5 7">
    <name type="scientific">Phytophthora cactorum</name>
    <dbReference type="NCBI Taxonomy" id="29920"/>
    <lineage>
        <taxon>Eukaryota</taxon>
        <taxon>Sar</taxon>
        <taxon>Stramenopiles</taxon>
        <taxon>Oomycota</taxon>
        <taxon>Peronosporomycetes</taxon>
        <taxon>Peronosporales</taxon>
        <taxon>Peronosporaceae</taxon>
        <taxon>Phytophthora</taxon>
    </lineage>
</organism>
<evidence type="ECO:0000313" key="2">
    <source>
        <dbReference type="EMBL" id="KAG2893642.1"/>
    </source>
</evidence>
<dbReference type="VEuPathDB" id="FungiDB:PC110_g22412"/>
<reference evidence="5 7" key="1">
    <citation type="submission" date="2018-01" db="EMBL/GenBank/DDBJ databases">
        <title>Draft genome of the strawberry crown rot pathogen Phytophthora cactorum.</title>
        <authorList>
            <person name="Armitage A.D."/>
            <person name="Lysoe E."/>
            <person name="Nellist C.F."/>
            <person name="Harrison R.J."/>
            <person name="Brurberg M.B."/>
        </authorList>
    </citation>
    <scope>NUCLEOTIDE SEQUENCE [LARGE SCALE GENOMIC DNA]</scope>
    <source>
        <strain evidence="5 7">10300</strain>
    </source>
</reference>
<name>A0A329R9W0_9STRA</name>
<evidence type="ECO:0000313" key="3">
    <source>
        <dbReference type="EMBL" id="KAG3199492.1"/>
    </source>
</evidence>
<evidence type="ECO:0000313" key="4">
    <source>
        <dbReference type="EMBL" id="RAW21143.1"/>
    </source>
</evidence>
<proteinExistence type="predicted"/>
<dbReference type="EMBL" id="RCMI01001259">
    <property type="protein sequence ID" value="KAG2887616.1"/>
    <property type="molecule type" value="Genomic_DNA"/>
</dbReference>
<dbReference type="Proteomes" id="UP000774804">
    <property type="component" value="Unassembled WGS sequence"/>
</dbReference>
<dbReference type="EMBL" id="RCMK01001475">
    <property type="protein sequence ID" value="KAG2893642.1"/>
    <property type="molecule type" value="Genomic_DNA"/>
</dbReference>
<sequence length="75" mass="8677">MYERPHNYGYSDYYSQLYGYGDYYSYGDYYGTGCGDSYNYGSYRYCCKNDHGTIKTTRSMATTTTTTPTNGFCLK</sequence>